<name>A0A7E4UYF7_PANRE</name>
<feature type="region of interest" description="Disordered" evidence="1">
    <location>
        <begin position="232"/>
        <end position="309"/>
    </location>
</feature>
<evidence type="ECO:0000313" key="3">
    <source>
        <dbReference type="WBParaSite" id="Pan_g14347.t2"/>
    </source>
</evidence>
<feature type="compositionally biased region" description="Basic and acidic residues" evidence="1">
    <location>
        <begin position="260"/>
        <end position="293"/>
    </location>
</feature>
<evidence type="ECO:0000313" key="2">
    <source>
        <dbReference type="Proteomes" id="UP000492821"/>
    </source>
</evidence>
<feature type="region of interest" description="Disordered" evidence="1">
    <location>
        <begin position="462"/>
        <end position="492"/>
    </location>
</feature>
<organism evidence="2 3">
    <name type="scientific">Panagrellus redivivus</name>
    <name type="common">Microworm</name>
    <dbReference type="NCBI Taxonomy" id="6233"/>
    <lineage>
        <taxon>Eukaryota</taxon>
        <taxon>Metazoa</taxon>
        <taxon>Ecdysozoa</taxon>
        <taxon>Nematoda</taxon>
        <taxon>Chromadorea</taxon>
        <taxon>Rhabditida</taxon>
        <taxon>Tylenchina</taxon>
        <taxon>Panagrolaimomorpha</taxon>
        <taxon>Panagrolaimoidea</taxon>
        <taxon>Panagrolaimidae</taxon>
        <taxon>Panagrellus</taxon>
    </lineage>
</organism>
<dbReference type="WBParaSite" id="Pan_g14347.t2">
    <property type="protein sequence ID" value="Pan_g14347.t2"/>
    <property type="gene ID" value="Pan_g14347"/>
</dbReference>
<accession>A0A7E4UYF7</accession>
<keyword evidence="2" id="KW-1185">Reference proteome</keyword>
<reference evidence="3" key="2">
    <citation type="submission" date="2020-10" db="UniProtKB">
        <authorList>
            <consortium name="WormBaseParasite"/>
        </authorList>
    </citation>
    <scope>IDENTIFICATION</scope>
</reference>
<dbReference type="Proteomes" id="UP000492821">
    <property type="component" value="Unassembled WGS sequence"/>
</dbReference>
<feature type="compositionally biased region" description="Basic residues" evidence="1">
    <location>
        <begin position="127"/>
        <end position="152"/>
    </location>
</feature>
<feature type="compositionally biased region" description="Basic and acidic residues" evidence="1">
    <location>
        <begin position="243"/>
        <end position="253"/>
    </location>
</feature>
<evidence type="ECO:0000256" key="1">
    <source>
        <dbReference type="SAM" id="MobiDB-lite"/>
    </source>
</evidence>
<protein>
    <submittedName>
        <fullName evidence="3">Uncharacterized protein</fullName>
    </submittedName>
</protein>
<feature type="region of interest" description="Disordered" evidence="1">
    <location>
        <begin position="123"/>
        <end position="219"/>
    </location>
</feature>
<sequence length="565" mass="63957">MRVQASERRHRQTGLQDGTLLALCSRPRQNSNQFLRGVTAASVELISTGPCFLAAGLAITVFGPWGGHGKPRRTNFGLVVQVPCLQSDSQDVKPIFASIRVKKEPVDHSYDFKPVKVDFETSEAKRPGVKRKVTKRKKGRRKKKRKVRRRGKTTSTRGPVHKALMRQLGIDLDDKKPKDEFNPVIPEDPSLPDSDEKLSPTLDVKPNNDTEVPAPPSEDLLDSILGQQEAMFSQGFKSKRKTLTPEELREKEERRRKRQEIKDEQRRKEEEVRRKQREIRDMERREKERKEMEESLGSSNGLPKRKSRFSDESPFVNAFEQKHKLHIQSMHPIAPITDQFHQLQIPMSTAANFNPLALLQQQNSIEQSLQQNALLQQQIQFEYLAAASLQNSVNPLVAQMIQNAMPQPSLLFANQPNNGLLGLAPPPPPPPDMFPLGNPLSSNSFLSSQLPPVHNPFDLGCSSSSFLNDPPPPPALPDSTDRSITPEPTGKKAHVSAVASVVKPLADKYGKRYKLSTADYKKMCVKIVKKVAKYNTPPKPERIELLVEEYARYLHRKSEHQRKKR</sequence>
<reference evidence="2" key="1">
    <citation type="journal article" date="2013" name="Genetics">
        <title>The draft genome and transcriptome of Panagrellus redivivus are shaped by the harsh demands of a free-living lifestyle.</title>
        <authorList>
            <person name="Srinivasan J."/>
            <person name="Dillman A.R."/>
            <person name="Macchietto M.G."/>
            <person name="Heikkinen L."/>
            <person name="Lakso M."/>
            <person name="Fracchia K.M."/>
            <person name="Antoshechkin I."/>
            <person name="Mortazavi A."/>
            <person name="Wong G."/>
            <person name="Sternberg P.W."/>
        </authorList>
    </citation>
    <scope>NUCLEOTIDE SEQUENCE [LARGE SCALE GENOMIC DNA]</scope>
    <source>
        <strain evidence="2">MT8872</strain>
    </source>
</reference>
<feature type="compositionally biased region" description="Basic and acidic residues" evidence="1">
    <location>
        <begin position="172"/>
        <end position="181"/>
    </location>
</feature>
<proteinExistence type="predicted"/>
<dbReference type="AlphaFoldDB" id="A0A7E4UYF7"/>